<feature type="compositionally biased region" description="Basic and acidic residues" evidence="1">
    <location>
        <begin position="1"/>
        <end position="33"/>
    </location>
</feature>
<dbReference type="HOGENOM" id="CLU_829109_0_0_1"/>
<sequence>MPEESRLLEAHLLKPSRVDAEAEEGCRAAKPAEDGPGTDIPWRRKAAVEDRRTFVTRAAVDDRRTFTKTSRCGDQRKPKKKRRLDNRRTFKSSGLEAQFLQDLDFEDFRLILLDETMLDDFEDFYWMDPLFETPKNAAPRITDDIRTANTTTSVISWQYNWGTSPPDYLAKSGIPYIPMQWGSYGVETFGATVKMQGATTIFGFNEPDLSSQSNINATYATTLEEAHQSTVEIWNSLGSSCGFKRTQRLAAFFAACSSCEIDFIPFHWSIFFEMWLSLFSLVSQLAPLGDRVCLYIFKQEVADFLNASVPYMDSLDWIQGYSWFAFFTFWTKTGL</sequence>
<dbReference type="AlphaFoldDB" id="A0A067THH6"/>
<accession>A0A067THH6</accession>
<dbReference type="GO" id="GO:0071966">
    <property type="term" value="P:fungal-type cell wall polysaccharide metabolic process"/>
    <property type="evidence" value="ECO:0007669"/>
    <property type="project" value="TreeGrafter"/>
</dbReference>
<feature type="domain" description="Asl1-like glycosyl hydrolase catalytic" evidence="2">
    <location>
        <begin position="142"/>
        <end position="325"/>
    </location>
</feature>
<dbReference type="EMBL" id="KL142369">
    <property type="protein sequence ID" value="KDR82675.1"/>
    <property type="molecule type" value="Genomic_DNA"/>
</dbReference>
<dbReference type="InterPro" id="IPR053183">
    <property type="entry name" value="ASL1"/>
</dbReference>
<proteinExistence type="predicted"/>
<keyword evidence="4" id="KW-1185">Reference proteome</keyword>
<dbReference type="PANTHER" id="PTHR34154:SF3">
    <property type="entry name" value="ALKALI-SENSITIVE LINKAGE PROTEIN 1"/>
    <property type="match status" value="1"/>
</dbReference>
<name>A0A067THH6_GALM3</name>
<dbReference type="GO" id="GO:0009277">
    <property type="term" value="C:fungal-type cell wall"/>
    <property type="evidence" value="ECO:0007669"/>
    <property type="project" value="TreeGrafter"/>
</dbReference>
<dbReference type="Proteomes" id="UP000027222">
    <property type="component" value="Unassembled WGS sequence"/>
</dbReference>
<dbReference type="STRING" id="685588.A0A067THH6"/>
<evidence type="ECO:0000313" key="4">
    <source>
        <dbReference type="Proteomes" id="UP000027222"/>
    </source>
</evidence>
<gene>
    <name evidence="3" type="ORF">GALMADRAFT_134252</name>
</gene>
<dbReference type="OrthoDB" id="43654at2759"/>
<evidence type="ECO:0000259" key="2">
    <source>
        <dbReference type="Pfam" id="PF11790"/>
    </source>
</evidence>
<feature type="region of interest" description="Disordered" evidence="1">
    <location>
        <begin position="1"/>
        <end position="43"/>
    </location>
</feature>
<evidence type="ECO:0000256" key="1">
    <source>
        <dbReference type="SAM" id="MobiDB-lite"/>
    </source>
</evidence>
<reference evidence="4" key="1">
    <citation type="journal article" date="2014" name="Proc. Natl. Acad. Sci. U.S.A.">
        <title>Extensive sampling of basidiomycete genomes demonstrates inadequacy of the white-rot/brown-rot paradigm for wood decay fungi.</title>
        <authorList>
            <person name="Riley R."/>
            <person name="Salamov A.A."/>
            <person name="Brown D.W."/>
            <person name="Nagy L.G."/>
            <person name="Floudas D."/>
            <person name="Held B.W."/>
            <person name="Levasseur A."/>
            <person name="Lombard V."/>
            <person name="Morin E."/>
            <person name="Otillar R."/>
            <person name="Lindquist E.A."/>
            <person name="Sun H."/>
            <person name="LaButti K.M."/>
            <person name="Schmutz J."/>
            <person name="Jabbour D."/>
            <person name="Luo H."/>
            <person name="Baker S.E."/>
            <person name="Pisabarro A.G."/>
            <person name="Walton J.D."/>
            <person name="Blanchette R.A."/>
            <person name="Henrissat B."/>
            <person name="Martin F."/>
            <person name="Cullen D."/>
            <person name="Hibbett D.S."/>
            <person name="Grigoriev I.V."/>
        </authorList>
    </citation>
    <scope>NUCLEOTIDE SEQUENCE [LARGE SCALE GENOMIC DNA]</scope>
    <source>
        <strain evidence="4">CBS 339.88</strain>
    </source>
</reference>
<dbReference type="InterPro" id="IPR024655">
    <property type="entry name" value="Asl1_glyco_hydro_catalytic"/>
</dbReference>
<protein>
    <recommendedName>
        <fullName evidence="2">Asl1-like glycosyl hydrolase catalytic domain-containing protein</fullName>
    </recommendedName>
</protein>
<evidence type="ECO:0000313" key="3">
    <source>
        <dbReference type="EMBL" id="KDR82675.1"/>
    </source>
</evidence>
<dbReference type="PANTHER" id="PTHR34154">
    <property type="entry name" value="ALKALI-SENSITIVE LINKAGE PROTEIN 1"/>
    <property type="match status" value="1"/>
</dbReference>
<organism evidence="3 4">
    <name type="scientific">Galerina marginata (strain CBS 339.88)</name>
    <dbReference type="NCBI Taxonomy" id="685588"/>
    <lineage>
        <taxon>Eukaryota</taxon>
        <taxon>Fungi</taxon>
        <taxon>Dikarya</taxon>
        <taxon>Basidiomycota</taxon>
        <taxon>Agaricomycotina</taxon>
        <taxon>Agaricomycetes</taxon>
        <taxon>Agaricomycetidae</taxon>
        <taxon>Agaricales</taxon>
        <taxon>Agaricineae</taxon>
        <taxon>Strophariaceae</taxon>
        <taxon>Galerina</taxon>
    </lineage>
</organism>
<dbReference type="Pfam" id="PF11790">
    <property type="entry name" value="Glyco_hydro_cc"/>
    <property type="match status" value="1"/>
</dbReference>